<proteinExistence type="inferred from homology"/>
<evidence type="ECO:0000313" key="9">
    <source>
        <dbReference type="EMBL" id="KNB70050.1"/>
    </source>
</evidence>
<dbReference type="PROSITE" id="PS51257">
    <property type="entry name" value="PROKAR_LIPOPROTEIN"/>
    <property type="match status" value="1"/>
</dbReference>
<dbReference type="PANTHER" id="PTHR30532:SF21">
    <property type="entry name" value="SIDEROPHORE-BINDING LIPOPROTEIN YFIY-RELATED"/>
    <property type="match status" value="1"/>
</dbReference>
<evidence type="ECO:0000256" key="5">
    <source>
        <dbReference type="SAM" id="MobiDB-lite"/>
    </source>
</evidence>
<gene>
    <name evidence="9" type="ORF">ADS79_29995</name>
    <name evidence="8" type="ORF">BRE01_63990</name>
</gene>
<evidence type="ECO:0000256" key="2">
    <source>
        <dbReference type="ARBA" id="ARBA00008814"/>
    </source>
</evidence>
<accession>A0A0K9YPE3</accession>
<comment type="similarity">
    <text evidence="2">Belongs to the bacterial solute-binding protein 8 family.</text>
</comment>
<dbReference type="PATRIC" id="fig|54915.3.peg.5225"/>
<keyword evidence="4 6" id="KW-0732">Signal</keyword>
<dbReference type="STRING" id="54915.ADS79_29995"/>
<dbReference type="Proteomes" id="UP000036834">
    <property type="component" value="Unassembled WGS sequence"/>
</dbReference>
<reference evidence="8 11" key="3">
    <citation type="submission" date="2019-06" db="EMBL/GenBank/DDBJ databases">
        <title>Whole genome shotgun sequence of Brevibacillus reuszeri NBRC 15719.</title>
        <authorList>
            <person name="Hosoyama A."/>
            <person name="Uohara A."/>
            <person name="Ohji S."/>
            <person name="Ichikawa N."/>
        </authorList>
    </citation>
    <scope>NUCLEOTIDE SEQUENCE [LARGE SCALE GENOMIC DNA]</scope>
    <source>
        <strain evidence="8 11">NBRC 15719</strain>
    </source>
</reference>
<evidence type="ECO:0000256" key="1">
    <source>
        <dbReference type="ARBA" id="ARBA00004196"/>
    </source>
</evidence>
<name>A0A0K9YPE3_9BACL</name>
<comment type="caution">
    <text evidence="9">The sequence shown here is derived from an EMBL/GenBank/DDBJ whole genome shotgun (WGS) entry which is preliminary data.</text>
</comment>
<dbReference type="RefSeq" id="WP_049742094.1">
    <property type="nucleotide sequence ID" value="NZ_BJON01000033.1"/>
</dbReference>
<organism evidence="9 10">
    <name type="scientific">Brevibacillus reuszeri</name>
    <dbReference type="NCBI Taxonomy" id="54915"/>
    <lineage>
        <taxon>Bacteria</taxon>
        <taxon>Bacillati</taxon>
        <taxon>Bacillota</taxon>
        <taxon>Bacilli</taxon>
        <taxon>Bacillales</taxon>
        <taxon>Paenibacillaceae</taxon>
        <taxon>Brevibacillus</taxon>
    </lineage>
</organism>
<keyword evidence="11" id="KW-1185">Reference proteome</keyword>
<dbReference type="SUPFAM" id="SSF53807">
    <property type="entry name" value="Helical backbone' metal receptor"/>
    <property type="match status" value="1"/>
</dbReference>
<feature type="compositionally biased region" description="Polar residues" evidence="5">
    <location>
        <begin position="48"/>
        <end position="59"/>
    </location>
</feature>
<dbReference type="AlphaFoldDB" id="A0A0K9YPE3"/>
<evidence type="ECO:0000256" key="6">
    <source>
        <dbReference type="SAM" id="SignalP"/>
    </source>
</evidence>
<feature type="domain" description="Fe/B12 periplasmic-binding" evidence="7">
    <location>
        <begin position="76"/>
        <end position="337"/>
    </location>
</feature>
<evidence type="ECO:0000313" key="8">
    <source>
        <dbReference type="EMBL" id="GED72697.1"/>
    </source>
</evidence>
<dbReference type="InterPro" id="IPR002491">
    <property type="entry name" value="ABC_transptr_periplasmic_BD"/>
</dbReference>
<keyword evidence="3" id="KW-0813">Transport</keyword>
<comment type="subcellular location">
    <subcellularLocation>
        <location evidence="1">Cell envelope</location>
    </subcellularLocation>
</comment>
<evidence type="ECO:0000256" key="3">
    <source>
        <dbReference type="ARBA" id="ARBA00022448"/>
    </source>
</evidence>
<dbReference type="EMBL" id="BJON01000033">
    <property type="protein sequence ID" value="GED72697.1"/>
    <property type="molecule type" value="Genomic_DNA"/>
</dbReference>
<dbReference type="FunFam" id="3.40.50.1980:FF:000018">
    <property type="entry name" value="Iron(III) dicitrate-binding periplasmic protein"/>
    <property type="match status" value="1"/>
</dbReference>
<reference evidence="10" key="1">
    <citation type="submission" date="2015-07" db="EMBL/GenBank/DDBJ databases">
        <title>Genome sequencing project for genomic taxonomy and phylogenomics of Bacillus-like bacteria.</title>
        <authorList>
            <person name="Liu B."/>
            <person name="Wang J."/>
            <person name="Zhu Y."/>
            <person name="Liu G."/>
            <person name="Chen Q."/>
            <person name="Chen Z."/>
            <person name="Lan J."/>
            <person name="Che J."/>
            <person name="Ge C."/>
            <person name="Shi H."/>
            <person name="Pan Z."/>
            <person name="Liu X."/>
        </authorList>
    </citation>
    <scope>NUCLEOTIDE SEQUENCE [LARGE SCALE GENOMIC DNA]</scope>
    <source>
        <strain evidence="10">DSM 9887</strain>
    </source>
</reference>
<dbReference type="InterPro" id="IPR051313">
    <property type="entry name" value="Bact_iron-sidero_bind"/>
</dbReference>
<dbReference type="EMBL" id="LGIQ01000011">
    <property type="protein sequence ID" value="KNB70050.1"/>
    <property type="molecule type" value="Genomic_DNA"/>
</dbReference>
<evidence type="ECO:0000313" key="10">
    <source>
        <dbReference type="Proteomes" id="UP000036834"/>
    </source>
</evidence>
<evidence type="ECO:0000256" key="4">
    <source>
        <dbReference type="ARBA" id="ARBA00022729"/>
    </source>
</evidence>
<dbReference type="Gene3D" id="3.40.50.1980">
    <property type="entry name" value="Nitrogenase molybdenum iron protein domain"/>
    <property type="match status" value="2"/>
</dbReference>
<feature type="signal peptide" evidence="6">
    <location>
        <begin position="1"/>
        <end position="34"/>
    </location>
</feature>
<dbReference type="GO" id="GO:0030288">
    <property type="term" value="C:outer membrane-bounded periplasmic space"/>
    <property type="evidence" value="ECO:0007669"/>
    <property type="project" value="TreeGrafter"/>
</dbReference>
<dbReference type="GO" id="GO:1901678">
    <property type="term" value="P:iron coordination entity transport"/>
    <property type="evidence" value="ECO:0007669"/>
    <property type="project" value="UniProtKB-ARBA"/>
</dbReference>
<protein>
    <submittedName>
        <fullName evidence="9">Iron siderophore-binding protein</fullName>
    </submittedName>
</protein>
<reference evidence="9" key="2">
    <citation type="submission" date="2015-07" db="EMBL/GenBank/DDBJ databases">
        <title>MeaNS - Measles Nucleotide Surveillance Program.</title>
        <authorList>
            <person name="Tran T."/>
            <person name="Druce J."/>
        </authorList>
    </citation>
    <scope>NUCLEOTIDE SEQUENCE</scope>
    <source>
        <strain evidence="9">DSM 9887</strain>
    </source>
</reference>
<evidence type="ECO:0000313" key="11">
    <source>
        <dbReference type="Proteomes" id="UP000319578"/>
    </source>
</evidence>
<dbReference type="OrthoDB" id="9793175at2"/>
<feature type="chain" id="PRO_5005533504" evidence="6">
    <location>
        <begin position="35"/>
        <end position="337"/>
    </location>
</feature>
<dbReference type="Pfam" id="PF01497">
    <property type="entry name" value="Peripla_BP_2"/>
    <property type="match status" value="1"/>
</dbReference>
<dbReference type="Proteomes" id="UP000319578">
    <property type="component" value="Unassembled WGS sequence"/>
</dbReference>
<sequence length="337" mass="37052">MFSRIYRTAGGKAFFAVLMALLLVVTGCGGNQQASEQKPAEQKPADQATGNTGGSDQSYTVKHAMGETTIKGTPQRIVMLTNQGTETLMALGVKPVGAVGAANDPTQFYDFTKSFLEGTKSVGTEGQPNLEAIAALKPDLILGMKFRHEKIYQQLTAIAPTVFVEEPRGDWKANFQLYAEAINKKAEGDKVVADWTKRIEDFKAKAGDKLKTQVSVVRFMPGKVRIYYKNTFTGAIFQELGLARPAAQDKDDFAAEVTKERIPEMDGDIMFYFTYETGKGEASKLEQEWTNDSLWKNLNVVKNNKAFKVDDTIWNTSGGVVAANKVLDELEGYIIGK</sequence>
<dbReference type="PANTHER" id="PTHR30532">
    <property type="entry name" value="IRON III DICITRATE-BINDING PERIPLASMIC PROTEIN"/>
    <property type="match status" value="1"/>
</dbReference>
<dbReference type="CDD" id="cd01146">
    <property type="entry name" value="FhuD"/>
    <property type="match status" value="1"/>
</dbReference>
<evidence type="ECO:0000259" key="7">
    <source>
        <dbReference type="PROSITE" id="PS50983"/>
    </source>
</evidence>
<feature type="region of interest" description="Disordered" evidence="5">
    <location>
        <begin position="32"/>
        <end position="59"/>
    </location>
</feature>
<dbReference type="PROSITE" id="PS50983">
    <property type="entry name" value="FE_B12_PBP"/>
    <property type="match status" value="1"/>
</dbReference>